<dbReference type="AlphaFoldDB" id="A0A7S0SJI9"/>
<evidence type="ECO:0000313" key="2">
    <source>
        <dbReference type="EMBL" id="CAD8706136.1"/>
    </source>
</evidence>
<sequence length="242" mass="26340">MSGPPSSPREAEGGDAAPPRRDEHVKGFHKNNHYHSDEPPSRRGGEAVGAGVGERKSFVGKVLGCLFAGSSTTVRVDMQRPGFVREQRSKDYNGWGDGYGGGSGGDGSGSQRHNFRVEQTRVKIMQKWEGGVFSQRQVGGGSERKSRVDLGVGLDVSLMEADVVPELRLRLRTANSDNAPNLYLRVLPRQELVGRTRVPILNTGLFLGLRLQVPLASIGDVGSYLRGGGRDGIERWRTVYPM</sequence>
<reference evidence="2" key="1">
    <citation type="submission" date="2021-01" db="EMBL/GenBank/DDBJ databases">
        <authorList>
            <person name="Corre E."/>
            <person name="Pelletier E."/>
            <person name="Niang G."/>
            <person name="Scheremetjew M."/>
            <person name="Finn R."/>
            <person name="Kale V."/>
            <person name="Holt S."/>
            <person name="Cochrane G."/>
            <person name="Meng A."/>
            <person name="Brown T."/>
            <person name="Cohen L."/>
        </authorList>
    </citation>
    <scope>NUCLEOTIDE SEQUENCE</scope>
    <source>
        <strain evidence="2">SL-175</strain>
    </source>
</reference>
<name>A0A7S0SJI9_9CHLO</name>
<accession>A0A7S0SJI9</accession>
<dbReference type="EMBL" id="HBFC01015034">
    <property type="protein sequence ID" value="CAD8706136.1"/>
    <property type="molecule type" value="Transcribed_RNA"/>
</dbReference>
<proteinExistence type="predicted"/>
<feature type="region of interest" description="Disordered" evidence="1">
    <location>
        <begin position="1"/>
        <end position="49"/>
    </location>
</feature>
<feature type="compositionally biased region" description="Basic and acidic residues" evidence="1">
    <location>
        <begin position="34"/>
        <end position="45"/>
    </location>
</feature>
<organism evidence="2">
    <name type="scientific">Mantoniella antarctica</name>
    <dbReference type="NCBI Taxonomy" id="81844"/>
    <lineage>
        <taxon>Eukaryota</taxon>
        <taxon>Viridiplantae</taxon>
        <taxon>Chlorophyta</taxon>
        <taxon>Mamiellophyceae</taxon>
        <taxon>Mamiellales</taxon>
        <taxon>Mamiellaceae</taxon>
        <taxon>Mantoniella</taxon>
    </lineage>
</organism>
<feature type="region of interest" description="Disordered" evidence="1">
    <location>
        <begin position="87"/>
        <end position="112"/>
    </location>
</feature>
<feature type="compositionally biased region" description="Gly residues" evidence="1">
    <location>
        <begin position="95"/>
        <end position="108"/>
    </location>
</feature>
<protein>
    <submittedName>
        <fullName evidence="2">Uncharacterized protein</fullName>
    </submittedName>
</protein>
<evidence type="ECO:0000256" key="1">
    <source>
        <dbReference type="SAM" id="MobiDB-lite"/>
    </source>
</evidence>
<gene>
    <name evidence="2" type="ORF">MANT1106_LOCUS8819</name>
</gene>